<feature type="transmembrane region" description="Helical" evidence="10">
    <location>
        <begin position="222"/>
        <end position="240"/>
    </location>
</feature>
<organism evidence="11 12">
    <name type="scientific">Candidatus Woesebacteria bacterium RIFOXYB1_FULL_38_16</name>
    <dbReference type="NCBI Taxonomy" id="1802538"/>
    <lineage>
        <taxon>Bacteria</taxon>
        <taxon>Candidatus Woeseibacteriota</taxon>
    </lineage>
</organism>
<dbReference type="PANTHER" id="PTHR12468:SF2">
    <property type="entry name" value="GPI MANNOSYLTRANSFERASE 2"/>
    <property type="match status" value="1"/>
</dbReference>
<evidence type="ECO:0000256" key="6">
    <source>
        <dbReference type="ARBA" id="ARBA00022692"/>
    </source>
</evidence>
<dbReference type="PANTHER" id="PTHR12468">
    <property type="entry name" value="GPI MANNOSYLTRANSFERASE 2"/>
    <property type="match status" value="1"/>
</dbReference>
<accession>A0A1F8CT62</accession>
<evidence type="ECO:0000256" key="2">
    <source>
        <dbReference type="ARBA" id="ARBA00004687"/>
    </source>
</evidence>
<feature type="transmembrane region" description="Helical" evidence="10">
    <location>
        <begin position="285"/>
        <end position="308"/>
    </location>
</feature>
<dbReference type="GO" id="GO:0016020">
    <property type="term" value="C:membrane"/>
    <property type="evidence" value="ECO:0007669"/>
    <property type="project" value="GOC"/>
</dbReference>
<evidence type="ECO:0000313" key="12">
    <source>
        <dbReference type="Proteomes" id="UP000178999"/>
    </source>
</evidence>
<dbReference type="Pfam" id="PF04188">
    <property type="entry name" value="Mannosyl_trans2"/>
    <property type="match status" value="1"/>
</dbReference>
<evidence type="ECO:0008006" key="13">
    <source>
        <dbReference type="Google" id="ProtNLM"/>
    </source>
</evidence>
<evidence type="ECO:0000256" key="10">
    <source>
        <dbReference type="SAM" id="Phobius"/>
    </source>
</evidence>
<feature type="transmembrane region" description="Helical" evidence="10">
    <location>
        <begin position="82"/>
        <end position="101"/>
    </location>
</feature>
<gene>
    <name evidence="11" type="ORF">A2382_00580</name>
</gene>
<dbReference type="STRING" id="1802538.A2382_00580"/>
<feature type="transmembrane region" description="Helical" evidence="10">
    <location>
        <begin position="107"/>
        <end position="128"/>
    </location>
</feature>
<feature type="transmembrane region" description="Helical" evidence="10">
    <location>
        <begin position="140"/>
        <end position="161"/>
    </location>
</feature>
<keyword evidence="8 10" id="KW-1133">Transmembrane helix</keyword>
<keyword evidence="3" id="KW-0337">GPI-anchor biosynthesis</keyword>
<keyword evidence="9 10" id="KW-0472">Membrane</keyword>
<dbReference type="Proteomes" id="UP000178999">
    <property type="component" value="Unassembled WGS sequence"/>
</dbReference>
<dbReference type="GO" id="GO:0004376">
    <property type="term" value="F:GPI mannosyltransferase activity"/>
    <property type="evidence" value="ECO:0007669"/>
    <property type="project" value="InterPro"/>
</dbReference>
<comment type="subcellular location">
    <subcellularLocation>
        <location evidence="1">Endoplasmic reticulum membrane</location>
        <topology evidence="1">Multi-pass membrane protein</topology>
    </subcellularLocation>
</comment>
<keyword evidence="4" id="KW-0328">Glycosyltransferase</keyword>
<dbReference type="AlphaFoldDB" id="A0A1F8CT62"/>
<dbReference type="GO" id="GO:0031501">
    <property type="term" value="C:mannosyltransferase complex"/>
    <property type="evidence" value="ECO:0007669"/>
    <property type="project" value="TreeGrafter"/>
</dbReference>
<feature type="transmembrane region" description="Helical" evidence="10">
    <location>
        <begin position="15"/>
        <end position="37"/>
    </location>
</feature>
<dbReference type="GO" id="GO:0000009">
    <property type="term" value="F:alpha-1,6-mannosyltransferase activity"/>
    <property type="evidence" value="ECO:0007669"/>
    <property type="project" value="InterPro"/>
</dbReference>
<evidence type="ECO:0000256" key="4">
    <source>
        <dbReference type="ARBA" id="ARBA00022676"/>
    </source>
</evidence>
<evidence type="ECO:0000256" key="8">
    <source>
        <dbReference type="ARBA" id="ARBA00022989"/>
    </source>
</evidence>
<sequence length="388" mass="45211">MKYMSRFLKRDKTDLLIVVGMVFVWRVCLSVFLFVALRLLPLQQNFLGGGMSNYLSNPSIWAWVNFDGEHYLAIAREGYKPLTYFFFPLYPVIIGFLARLLDLNFLGYAILGLLVSHMTFLLAVVGFWKLIRLSNSRNKSFLAVLLLLFFPTSFYFAAYYTEALFLAIVVWSFYFARVQKWWLASLLATLGTATRLVGIVLLPSLIILYFLDMKNILRTWKWFILLLIPAGLLIYMFFLYRSTGDPFEFLNSVGIFGEQRSSSFILLPQVFYRYFFKVLPNLNNYWPVVFTTLLELFVAILYFVLCFYGWRKLKKGELMFLVGGYLIPTLSGSFSSLPRYVLVLFPGYLLMADLIYKLPRLVRVIVFIILFFCLGIATSLYVRGYWLS</sequence>
<evidence type="ECO:0000256" key="7">
    <source>
        <dbReference type="ARBA" id="ARBA00022824"/>
    </source>
</evidence>
<reference evidence="11 12" key="1">
    <citation type="journal article" date="2016" name="Nat. Commun.">
        <title>Thousands of microbial genomes shed light on interconnected biogeochemical processes in an aquifer system.</title>
        <authorList>
            <person name="Anantharaman K."/>
            <person name="Brown C.T."/>
            <person name="Hug L.A."/>
            <person name="Sharon I."/>
            <person name="Castelle C.J."/>
            <person name="Probst A.J."/>
            <person name="Thomas B.C."/>
            <person name="Singh A."/>
            <person name="Wilkins M.J."/>
            <person name="Karaoz U."/>
            <person name="Brodie E.L."/>
            <person name="Williams K.H."/>
            <person name="Hubbard S.S."/>
            <person name="Banfield J.F."/>
        </authorList>
    </citation>
    <scope>NUCLEOTIDE SEQUENCE [LARGE SCALE GENOMIC DNA]</scope>
</reference>
<evidence type="ECO:0000256" key="5">
    <source>
        <dbReference type="ARBA" id="ARBA00022679"/>
    </source>
</evidence>
<feature type="transmembrane region" description="Helical" evidence="10">
    <location>
        <begin position="320"/>
        <end position="341"/>
    </location>
</feature>
<protein>
    <recommendedName>
        <fullName evidence="13">Glycosyltransferase RgtA/B/C/D-like domain-containing protein</fullName>
    </recommendedName>
</protein>
<proteinExistence type="predicted"/>
<keyword evidence="6 10" id="KW-0812">Transmembrane</keyword>
<dbReference type="InterPro" id="IPR007315">
    <property type="entry name" value="PIG-V/Gpi18"/>
</dbReference>
<evidence type="ECO:0000256" key="3">
    <source>
        <dbReference type="ARBA" id="ARBA00022502"/>
    </source>
</evidence>
<dbReference type="EMBL" id="MGHY01000018">
    <property type="protein sequence ID" value="OGM79266.1"/>
    <property type="molecule type" value="Genomic_DNA"/>
</dbReference>
<feature type="transmembrane region" description="Helical" evidence="10">
    <location>
        <begin position="181"/>
        <end position="210"/>
    </location>
</feature>
<dbReference type="UniPathway" id="UPA00196"/>
<evidence type="ECO:0000313" key="11">
    <source>
        <dbReference type="EMBL" id="OGM79266.1"/>
    </source>
</evidence>
<feature type="transmembrane region" description="Helical" evidence="10">
    <location>
        <begin position="361"/>
        <end position="382"/>
    </location>
</feature>
<name>A0A1F8CT62_9BACT</name>
<comment type="pathway">
    <text evidence="2">Glycolipid biosynthesis; glycosylphosphatidylinositol-anchor biosynthesis.</text>
</comment>
<dbReference type="GO" id="GO:0006506">
    <property type="term" value="P:GPI anchor biosynthetic process"/>
    <property type="evidence" value="ECO:0007669"/>
    <property type="project" value="UniProtKB-UniPathway"/>
</dbReference>
<comment type="caution">
    <text evidence="11">The sequence shown here is derived from an EMBL/GenBank/DDBJ whole genome shotgun (WGS) entry which is preliminary data.</text>
</comment>
<keyword evidence="7" id="KW-0256">Endoplasmic reticulum</keyword>
<keyword evidence="5" id="KW-0808">Transferase</keyword>
<evidence type="ECO:0000256" key="9">
    <source>
        <dbReference type="ARBA" id="ARBA00023136"/>
    </source>
</evidence>
<evidence type="ECO:0000256" key="1">
    <source>
        <dbReference type="ARBA" id="ARBA00004477"/>
    </source>
</evidence>